<accession>A0A0E9WVA4</accession>
<protein>
    <submittedName>
        <fullName evidence="2">Uncharacterized protein</fullName>
    </submittedName>
</protein>
<evidence type="ECO:0000313" key="2">
    <source>
        <dbReference type="EMBL" id="JAH94354.1"/>
    </source>
</evidence>
<reference evidence="2" key="1">
    <citation type="submission" date="2014-11" db="EMBL/GenBank/DDBJ databases">
        <authorList>
            <person name="Amaro Gonzalez C."/>
        </authorList>
    </citation>
    <scope>NUCLEOTIDE SEQUENCE</scope>
</reference>
<feature type="compositionally biased region" description="Polar residues" evidence="1">
    <location>
        <begin position="1"/>
        <end position="11"/>
    </location>
</feature>
<organism evidence="2">
    <name type="scientific">Anguilla anguilla</name>
    <name type="common">European freshwater eel</name>
    <name type="synonym">Muraena anguilla</name>
    <dbReference type="NCBI Taxonomy" id="7936"/>
    <lineage>
        <taxon>Eukaryota</taxon>
        <taxon>Metazoa</taxon>
        <taxon>Chordata</taxon>
        <taxon>Craniata</taxon>
        <taxon>Vertebrata</taxon>
        <taxon>Euteleostomi</taxon>
        <taxon>Actinopterygii</taxon>
        <taxon>Neopterygii</taxon>
        <taxon>Teleostei</taxon>
        <taxon>Anguilliformes</taxon>
        <taxon>Anguillidae</taxon>
        <taxon>Anguilla</taxon>
    </lineage>
</organism>
<proteinExistence type="predicted"/>
<dbReference type="EMBL" id="GBXM01014223">
    <property type="protein sequence ID" value="JAH94354.1"/>
    <property type="molecule type" value="Transcribed_RNA"/>
</dbReference>
<dbReference type="AlphaFoldDB" id="A0A0E9WVA4"/>
<sequence>MRNGTNSTETPPASEHSAPCCLGGERQAGIGWKKRSSMRSQGFSFVLIVWLPLWRGNRACRETSALLVL</sequence>
<reference evidence="2" key="2">
    <citation type="journal article" date="2015" name="Fish Shellfish Immunol.">
        <title>Early steps in the European eel (Anguilla anguilla)-Vibrio vulnificus interaction in the gills: Role of the RtxA13 toxin.</title>
        <authorList>
            <person name="Callol A."/>
            <person name="Pajuelo D."/>
            <person name="Ebbesson L."/>
            <person name="Teles M."/>
            <person name="MacKenzie S."/>
            <person name="Amaro C."/>
        </authorList>
    </citation>
    <scope>NUCLEOTIDE SEQUENCE</scope>
</reference>
<feature type="region of interest" description="Disordered" evidence="1">
    <location>
        <begin position="1"/>
        <end position="24"/>
    </location>
</feature>
<evidence type="ECO:0000256" key="1">
    <source>
        <dbReference type="SAM" id="MobiDB-lite"/>
    </source>
</evidence>
<name>A0A0E9WVA4_ANGAN</name>